<keyword evidence="2" id="KW-1185">Reference proteome</keyword>
<evidence type="ECO:0000313" key="1">
    <source>
        <dbReference type="EMBL" id="BAY19866.1"/>
    </source>
</evidence>
<sequence length="126" mass="14599">MSFLPSNDRQYLENRGLPFEEVVDASQKGVILREFQLPPGRFDTEQADILILLPSGYPDAPPDMFYLLPWVKLVQGAKYPKAADQAHQFNSQKWQRWSRHNNEWRPGTDGIWTMLKRIENALEVAA</sequence>
<reference evidence="1 2" key="1">
    <citation type="submission" date="2017-06" db="EMBL/GenBank/DDBJ databases">
        <title>Genome sequencing of cyanobaciteial culture collection at National Institute for Environmental Studies (NIES).</title>
        <authorList>
            <person name="Hirose Y."/>
            <person name="Shimura Y."/>
            <person name="Fujisawa T."/>
            <person name="Nakamura Y."/>
            <person name="Kawachi M."/>
        </authorList>
    </citation>
    <scope>NUCLEOTIDE SEQUENCE [LARGE SCALE GENOMIC DNA]</scope>
    <source>
        <strain evidence="1 2">NIES-21</strain>
        <plasmid evidence="2">Plasmid1 dna</plasmid>
    </source>
</reference>
<keyword evidence="1" id="KW-0614">Plasmid</keyword>
<evidence type="ECO:0000313" key="2">
    <source>
        <dbReference type="Proteomes" id="UP000218287"/>
    </source>
</evidence>
<geneLocation type="plasmid" evidence="2">
    <name>Plasmid1 dna</name>
</geneLocation>
<dbReference type="Proteomes" id="UP000218287">
    <property type="component" value="Plasmid Plasmid1 dna"/>
</dbReference>
<organism evidence="1 2">
    <name type="scientific">Anabaenopsis circularis NIES-21</name>
    <dbReference type="NCBI Taxonomy" id="1085406"/>
    <lineage>
        <taxon>Bacteria</taxon>
        <taxon>Bacillati</taxon>
        <taxon>Cyanobacteriota</taxon>
        <taxon>Cyanophyceae</taxon>
        <taxon>Nostocales</taxon>
        <taxon>Nodulariaceae</taxon>
        <taxon>Anabaenopsis</taxon>
    </lineage>
</organism>
<dbReference type="InterPro" id="IPR025701">
    <property type="entry name" value="UBQ-conjugat_E2_E"/>
</dbReference>
<gene>
    <name evidence="1" type="ORF">NIES21_57360</name>
</gene>
<dbReference type="AlphaFoldDB" id="A0A1Z4GRA5"/>
<proteinExistence type="predicted"/>
<evidence type="ECO:0008006" key="3">
    <source>
        <dbReference type="Google" id="ProtNLM"/>
    </source>
</evidence>
<name>A0A1Z4GRA5_9CYAN</name>
<accession>A0A1Z4GRA5</accession>
<protein>
    <recommendedName>
        <fullName evidence="3">E2 family protein E</fullName>
    </recommendedName>
</protein>
<dbReference type="EMBL" id="AP018175">
    <property type="protein sequence ID" value="BAY19866.1"/>
    <property type="molecule type" value="Genomic_DNA"/>
</dbReference>
<dbReference type="Pfam" id="PF14462">
    <property type="entry name" value="Prok-E2_E"/>
    <property type="match status" value="1"/>
</dbReference>